<keyword evidence="9" id="KW-0791">Threonine biosynthesis</keyword>
<evidence type="ECO:0000256" key="16">
    <source>
        <dbReference type="NCBIfam" id="TIGR01745"/>
    </source>
</evidence>
<feature type="active site" description="Proton acceptor" evidence="17">
    <location>
        <position position="279"/>
    </location>
</feature>
<evidence type="ECO:0000256" key="12">
    <source>
        <dbReference type="ARBA" id="ARBA00023002"/>
    </source>
</evidence>
<dbReference type="SUPFAM" id="SSF55347">
    <property type="entry name" value="Glyceraldehyde-3-phosphate dehydrogenase-like, C-terminal domain"/>
    <property type="match status" value="1"/>
</dbReference>
<comment type="pathway">
    <text evidence="3">Amino-acid biosynthesis; L-lysine biosynthesis via DAP pathway; (S)-tetrahydrodipicolinate from L-aspartate: step 2/4.</text>
</comment>
<evidence type="ECO:0000256" key="17">
    <source>
        <dbReference type="PIRSR" id="PIRSR000148-1"/>
    </source>
</evidence>
<dbReference type="PIRSF" id="PIRSF000148">
    <property type="entry name" value="ASA_dh"/>
    <property type="match status" value="1"/>
</dbReference>
<dbReference type="OrthoDB" id="9022717at2"/>
<evidence type="ECO:0000313" key="19">
    <source>
        <dbReference type="EMBL" id="GEM77259.1"/>
    </source>
</evidence>
<dbReference type="NCBIfam" id="NF005144">
    <property type="entry name" value="PRK06598.1"/>
    <property type="match status" value="1"/>
</dbReference>
<protein>
    <recommendedName>
        <fullName evidence="7 16">Aspartate-semialdehyde dehydrogenase</fullName>
        <ecNumber evidence="7 16">1.2.1.11</ecNumber>
    </recommendedName>
</protein>
<evidence type="ECO:0000256" key="3">
    <source>
        <dbReference type="ARBA" id="ARBA00005076"/>
    </source>
</evidence>
<dbReference type="PANTHER" id="PTHR46278">
    <property type="entry name" value="DEHYDROGENASE, PUTATIVE-RELATED"/>
    <property type="match status" value="1"/>
</dbReference>
<sequence>MKVGLVGWRGMVGSVLMQRMVEENDLDLIEPVFFSTSQIGIPAPIFSPSQQNQEAGLLQDAFDIDSLKKLDAVISCQGGSYTEKVYPALRKAGWKGYWIDAASTLRMDEGSIITLDPVNLAQIQQGIDTGTNTFVGGNCTVSLMLMALGGLFKKGLVEWTSAMTYQAASGAGAQNMRELIAQMGVINDSVSSRLANPASSILEIDKRVTDTMRCSSFPTDKFGVPLAGSLIPWIDVKRDNGQSKEEWKAGVEANKILGLQDSPVPIDGTCVRIGAMRCHSQALTIKLKQNVPMDEIEEIIATHNDWVKLIPNERDITVQELTPTKVAGTLSIPVGRLRKMTMGDDFLNAFTVGDQLLWGAAEPLRRTLRIILAQKA</sequence>
<dbReference type="GO" id="GO:0009089">
    <property type="term" value="P:lysine biosynthetic process via diaminopimelate"/>
    <property type="evidence" value="ECO:0007669"/>
    <property type="project" value="UniProtKB-UniRule"/>
</dbReference>
<dbReference type="GO" id="GO:0009097">
    <property type="term" value="P:isoleucine biosynthetic process"/>
    <property type="evidence" value="ECO:0007669"/>
    <property type="project" value="InterPro"/>
</dbReference>
<evidence type="ECO:0000256" key="6">
    <source>
        <dbReference type="ARBA" id="ARBA00011738"/>
    </source>
</evidence>
<keyword evidence="13" id="KW-0457">Lysine biosynthesis</keyword>
<dbReference type="SUPFAM" id="SSF51735">
    <property type="entry name" value="NAD(P)-binding Rossmann-fold domains"/>
    <property type="match status" value="1"/>
</dbReference>
<dbReference type="UniPathway" id="UPA00050">
    <property type="reaction ID" value="UER00463"/>
</dbReference>
<evidence type="ECO:0000256" key="11">
    <source>
        <dbReference type="ARBA" id="ARBA00022915"/>
    </source>
</evidence>
<organism evidence="19 20">
    <name type="scientific">Vibrio sagamiensis NBRC 104589</name>
    <dbReference type="NCBI Taxonomy" id="1219064"/>
    <lineage>
        <taxon>Bacteria</taxon>
        <taxon>Pseudomonadati</taxon>
        <taxon>Pseudomonadota</taxon>
        <taxon>Gammaproteobacteria</taxon>
        <taxon>Vibrionales</taxon>
        <taxon>Vibrionaceae</taxon>
        <taxon>Vibrio</taxon>
    </lineage>
</organism>
<dbReference type="EC" id="1.2.1.11" evidence="7 16"/>
<name>A0A511QJ05_9VIBR</name>
<evidence type="ECO:0000256" key="4">
    <source>
        <dbReference type="ARBA" id="ARBA00005097"/>
    </source>
</evidence>
<dbReference type="SMART" id="SM00859">
    <property type="entry name" value="Semialdhyde_dh"/>
    <property type="match status" value="1"/>
</dbReference>
<dbReference type="InterPro" id="IPR012280">
    <property type="entry name" value="Semialdhyde_DH_dimer_dom"/>
</dbReference>
<dbReference type="EMBL" id="BJXJ01000046">
    <property type="protein sequence ID" value="GEM77259.1"/>
    <property type="molecule type" value="Genomic_DNA"/>
</dbReference>
<feature type="active site" description="Acyl-thioester intermediate" evidence="17">
    <location>
        <position position="139"/>
    </location>
</feature>
<evidence type="ECO:0000313" key="20">
    <source>
        <dbReference type="Proteomes" id="UP000321922"/>
    </source>
</evidence>
<keyword evidence="20" id="KW-1185">Reference proteome</keyword>
<gene>
    <name evidence="19" type="primary">asd</name>
    <name evidence="19" type="ORF">VSA01S_33710</name>
</gene>
<dbReference type="RefSeq" id="WP_039981924.1">
    <property type="nucleotide sequence ID" value="NZ_BAOJ01000085.1"/>
</dbReference>
<evidence type="ECO:0000259" key="18">
    <source>
        <dbReference type="SMART" id="SM00859"/>
    </source>
</evidence>
<evidence type="ECO:0000256" key="9">
    <source>
        <dbReference type="ARBA" id="ARBA00022697"/>
    </source>
</evidence>
<comment type="pathway">
    <text evidence="2">Amino-acid biosynthesis; L-methionine biosynthesis via de novo pathway; L-homoserine from L-aspartate: step 2/3.</text>
</comment>
<dbReference type="InterPro" id="IPR000319">
    <property type="entry name" value="Asp-semialdehyde_DH_CS"/>
</dbReference>
<evidence type="ECO:0000256" key="14">
    <source>
        <dbReference type="ARBA" id="ARBA00023167"/>
    </source>
</evidence>
<keyword evidence="12" id="KW-0560">Oxidoreductase</keyword>
<evidence type="ECO:0000256" key="8">
    <source>
        <dbReference type="ARBA" id="ARBA00022605"/>
    </source>
</evidence>
<dbReference type="CDD" id="cd23938">
    <property type="entry name" value="ASADH_C_bac_like"/>
    <property type="match status" value="1"/>
</dbReference>
<accession>A0A511QJ05</accession>
<evidence type="ECO:0000256" key="10">
    <source>
        <dbReference type="ARBA" id="ARBA00022857"/>
    </source>
</evidence>
<dbReference type="GO" id="GO:0046983">
    <property type="term" value="F:protein dimerization activity"/>
    <property type="evidence" value="ECO:0007669"/>
    <property type="project" value="InterPro"/>
</dbReference>
<dbReference type="AlphaFoldDB" id="A0A511QJ05"/>
<feature type="domain" description="Semialdehyde dehydrogenase NAD-binding" evidence="18">
    <location>
        <begin position="2"/>
        <end position="126"/>
    </location>
</feature>
<comment type="pathway">
    <text evidence="4">Amino-acid biosynthesis; L-threonine biosynthesis; L-threonine from L-aspartate: step 2/5.</text>
</comment>
<dbReference type="PROSITE" id="PS01103">
    <property type="entry name" value="ASD"/>
    <property type="match status" value="1"/>
</dbReference>
<dbReference type="GO" id="GO:0050661">
    <property type="term" value="F:NADP binding"/>
    <property type="evidence" value="ECO:0007669"/>
    <property type="project" value="InterPro"/>
</dbReference>
<dbReference type="InterPro" id="IPR036291">
    <property type="entry name" value="NAD(P)-bd_dom_sf"/>
</dbReference>
<dbReference type="GO" id="GO:0004073">
    <property type="term" value="F:aspartate-semialdehyde dehydrogenase activity"/>
    <property type="evidence" value="ECO:0007669"/>
    <property type="project" value="UniProtKB-UniRule"/>
</dbReference>
<dbReference type="GO" id="GO:0009086">
    <property type="term" value="P:methionine biosynthetic process"/>
    <property type="evidence" value="ECO:0007669"/>
    <property type="project" value="UniProtKB-KW"/>
</dbReference>
<keyword evidence="11" id="KW-0220">Diaminopimelate biosynthesis</keyword>
<dbReference type="InterPro" id="IPR011534">
    <property type="entry name" value="Asp_ADH_gamma-type"/>
</dbReference>
<evidence type="ECO:0000256" key="2">
    <source>
        <dbReference type="ARBA" id="ARBA00005021"/>
    </source>
</evidence>
<evidence type="ECO:0000256" key="7">
    <source>
        <dbReference type="ARBA" id="ARBA00013120"/>
    </source>
</evidence>
<proteinExistence type="inferred from homology"/>
<comment type="similarity">
    <text evidence="5">Belongs to the aspartate-semialdehyde dehydrogenase family.</text>
</comment>
<evidence type="ECO:0000256" key="15">
    <source>
        <dbReference type="ARBA" id="ARBA00047891"/>
    </source>
</evidence>
<comment type="subunit">
    <text evidence="6">Homodimer.</text>
</comment>
<keyword evidence="8" id="KW-0028">Amino-acid biosynthesis</keyword>
<evidence type="ECO:0000256" key="5">
    <source>
        <dbReference type="ARBA" id="ARBA00010584"/>
    </source>
</evidence>
<dbReference type="GO" id="GO:0051287">
    <property type="term" value="F:NAD binding"/>
    <property type="evidence" value="ECO:0007669"/>
    <property type="project" value="InterPro"/>
</dbReference>
<dbReference type="CDD" id="cd02314">
    <property type="entry name" value="VcASADH1_like_N"/>
    <property type="match status" value="1"/>
</dbReference>
<dbReference type="Gene3D" id="3.30.360.10">
    <property type="entry name" value="Dihydrodipicolinate Reductase, domain 2"/>
    <property type="match status" value="1"/>
</dbReference>
<comment type="function">
    <text evidence="1">Catalyzes the NADPH-dependent formation of L-aspartate-semialdehyde (L-ASA) by the reductive dephosphorylation of L-aspartyl-4-phosphate.</text>
</comment>
<dbReference type="UniPathway" id="UPA00051">
    <property type="reaction ID" value="UER00464"/>
</dbReference>
<dbReference type="Pfam" id="PF01118">
    <property type="entry name" value="Semialdhyde_dh"/>
    <property type="match status" value="1"/>
</dbReference>
<dbReference type="GO" id="GO:0009088">
    <property type="term" value="P:threonine biosynthetic process"/>
    <property type="evidence" value="ECO:0007669"/>
    <property type="project" value="UniProtKB-UniPathway"/>
</dbReference>
<dbReference type="GO" id="GO:0019877">
    <property type="term" value="P:diaminopimelate biosynthetic process"/>
    <property type="evidence" value="ECO:0007669"/>
    <property type="project" value="UniProtKB-KW"/>
</dbReference>
<dbReference type="NCBIfam" id="TIGR01745">
    <property type="entry name" value="asd_gamma"/>
    <property type="match status" value="1"/>
</dbReference>
<dbReference type="PANTHER" id="PTHR46278:SF4">
    <property type="entry name" value="ASPARTATE-SEMIALDEHYDE DEHYDROGENASE"/>
    <property type="match status" value="1"/>
</dbReference>
<evidence type="ECO:0000256" key="13">
    <source>
        <dbReference type="ARBA" id="ARBA00023154"/>
    </source>
</evidence>
<reference evidence="19 20" key="1">
    <citation type="submission" date="2019-07" db="EMBL/GenBank/DDBJ databases">
        <title>Whole genome shotgun sequence of Vibrio sagamiensis NBRC 104589.</title>
        <authorList>
            <person name="Hosoyama A."/>
            <person name="Uohara A."/>
            <person name="Ohji S."/>
            <person name="Ichikawa N."/>
        </authorList>
    </citation>
    <scope>NUCLEOTIDE SEQUENCE [LARGE SCALE GENOMIC DNA]</scope>
    <source>
        <strain evidence="19 20">NBRC 104589</strain>
    </source>
</reference>
<keyword evidence="10" id="KW-0521">NADP</keyword>
<dbReference type="Gene3D" id="3.40.50.720">
    <property type="entry name" value="NAD(P)-binding Rossmann-like Domain"/>
    <property type="match status" value="1"/>
</dbReference>
<dbReference type="Pfam" id="PF02774">
    <property type="entry name" value="Semialdhyde_dhC"/>
    <property type="match status" value="1"/>
</dbReference>
<comment type="catalytic activity">
    <reaction evidence="15">
        <text>L-aspartate 4-semialdehyde + phosphate + NADP(+) = 4-phospho-L-aspartate + NADPH + H(+)</text>
        <dbReference type="Rhea" id="RHEA:24284"/>
        <dbReference type="ChEBI" id="CHEBI:15378"/>
        <dbReference type="ChEBI" id="CHEBI:43474"/>
        <dbReference type="ChEBI" id="CHEBI:57535"/>
        <dbReference type="ChEBI" id="CHEBI:57783"/>
        <dbReference type="ChEBI" id="CHEBI:58349"/>
        <dbReference type="ChEBI" id="CHEBI:537519"/>
        <dbReference type="EC" id="1.2.1.11"/>
    </reaction>
</comment>
<dbReference type="InterPro" id="IPR000534">
    <property type="entry name" value="Semialdehyde_DH_NAD-bd"/>
</dbReference>
<evidence type="ECO:0000256" key="1">
    <source>
        <dbReference type="ARBA" id="ARBA00002492"/>
    </source>
</evidence>
<keyword evidence="14" id="KW-0486">Methionine biosynthesis</keyword>
<dbReference type="Proteomes" id="UP000321922">
    <property type="component" value="Unassembled WGS sequence"/>
</dbReference>
<dbReference type="UniPathway" id="UPA00034">
    <property type="reaction ID" value="UER00016"/>
</dbReference>
<comment type="caution">
    <text evidence="19">The sequence shown here is derived from an EMBL/GenBank/DDBJ whole genome shotgun (WGS) entry which is preliminary data.</text>
</comment>